<reference evidence="1" key="2">
    <citation type="submission" date="2020-03" db="EMBL/GenBank/DDBJ databases">
        <title>Walnut 2.0.</title>
        <authorList>
            <person name="Marrano A."/>
            <person name="Britton M."/>
            <person name="Zimin A.V."/>
            <person name="Zaini P.A."/>
            <person name="Workman R."/>
            <person name="Puiu D."/>
            <person name="Bianco L."/>
            <person name="Allen B.J."/>
            <person name="Troggio M."/>
            <person name="Leslie C.A."/>
            <person name="Timp W."/>
            <person name="Dendekar A."/>
            <person name="Salzberg S.L."/>
            <person name="Neale D.B."/>
        </authorList>
    </citation>
    <scope>NUCLEOTIDE SEQUENCE</scope>
    <source>
        <tissue evidence="1">Leaves</tissue>
    </source>
</reference>
<evidence type="ECO:0000313" key="1">
    <source>
        <dbReference type="EMBL" id="KAF5454476.1"/>
    </source>
</evidence>
<dbReference type="AlphaFoldDB" id="A0A833TRW5"/>
<comment type="caution">
    <text evidence="1">The sequence shown here is derived from an EMBL/GenBank/DDBJ whole genome shotgun (WGS) entry which is preliminary data.</text>
</comment>
<evidence type="ECO:0000313" key="2">
    <source>
        <dbReference type="Proteomes" id="UP000619265"/>
    </source>
</evidence>
<dbReference type="PANTHER" id="PTHR45835:SF99">
    <property type="entry name" value="CHROMO DOMAIN-CONTAINING PROTEIN-RELATED"/>
    <property type="match status" value="1"/>
</dbReference>
<accession>A0A833TRW5</accession>
<gene>
    <name evidence="1" type="ORF">F2P56_024136</name>
</gene>
<reference evidence="1" key="1">
    <citation type="submission" date="2015-10" db="EMBL/GenBank/DDBJ databases">
        <authorList>
            <person name="Martinez-Garcia P.J."/>
            <person name="Crepeau M.W."/>
            <person name="Puiu D."/>
            <person name="Gonzalez-Ibeas D."/>
            <person name="Whalen J."/>
            <person name="Stevens K."/>
            <person name="Paul R."/>
            <person name="Butterfield T."/>
            <person name="Britton M."/>
            <person name="Reagan R."/>
            <person name="Chakraborty S."/>
            <person name="Walawage S.L."/>
            <person name="Vasquez-Gross H.A."/>
            <person name="Cardeno C."/>
            <person name="Famula R."/>
            <person name="Pratt K."/>
            <person name="Kuruganti S."/>
            <person name="Aradhya M.K."/>
            <person name="Leslie C.A."/>
            <person name="Dandekar A.M."/>
            <person name="Salzberg S.L."/>
            <person name="Wegrzyn J.L."/>
            <person name="Langley C.H."/>
            <person name="Neale D.B."/>
        </authorList>
    </citation>
    <scope>NUCLEOTIDE SEQUENCE</scope>
    <source>
        <tissue evidence="1">Leaves</tissue>
    </source>
</reference>
<dbReference type="PANTHER" id="PTHR45835">
    <property type="entry name" value="YALI0A06105P"/>
    <property type="match status" value="1"/>
</dbReference>
<dbReference type="EMBL" id="LIHL02000011">
    <property type="protein sequence ID" value="KAF5454476.1"/>
    <property type="molecule type" value="Genomic_DNA"/>
</dbReference>
<sequence>MVEAPKEELKLEQIPVVSEYPEVFPKDLPRLLPEWEVEFAIELVPSTTPLSKAPYRMATSELVELKELVKLVEEVGNRGKYDFSISEDGVLRFRGRFCVLANEELKRVKEKHQGLAGLLQPFQILEWKWEHISLDFVTSLKRTLCRQDAI</sequence>
<dbReference type="Proteomes" id="UP000619265">
    <property type="component" value="Unassembled WGS sequence"/>
</dbReference>
<dbReference type="Gramene" id="Jr11_07090_p1">
    <property type="protein sequence ID" value="cds.Jr11_07090_p1"/>
    <property type="gene ID" value="Jr11_07090"/>
</dbReference>
<proteinExistence type="predicted"/>
<name>A0A833TRW5_JUGRE</name>
<protein>
    <submittedName>
        <fullName evidence="1">Uncharacterized protein</fullName>
    </submittedName>
</protein>
<organism evidence="1 2">
    <name type="scientific">Juglans regia</name>
    <name type="common">English walnut</name>
    <dbReference type="NCBI Taxonomy" id="51240"/>
    <lineage>
        <taxon>Eukaryota</taxon>
        <taxon>Viridiplantae</taxon>
        <taxon>Streptophyta</taxon>
        <taxon>Embryophyta</taxon>
        <taxon>Tracheophyta</taxon>
        <taxon>Spermatophyta</taxon>
        <taxon>Magnoliopsida</taxon>
        <taxon>eudicotyledons</taxon>
        <taxon>Gunneridae</taxon>
        <taxon>Pentapetalae</taxon>
        <taxon>rosids</taxon>
        <taxon>fabids</taxon>
        <taxon>Fagales</taxon>
        <taxon>Juglandaceae</taxon>
        <taxon>Juglans</taxon>
    </lineage>
</organism>